<name>A0A382NVG3_9ZZZZ</name>
<dbReference type="PANTHER" id="PTHR42693:SF53">
    <property type="entry name" value="ENDO-4-O-SULFATASE"/>
    <property type="match status" value="1"/>
</dbReference>
<dbReference type="EMBL" id="UINC01103059">
    <property type="protein sequence ID" value="SVC65153.1"/>
    <property type="molecule type" value="Genomic_DNA"/>
</dbReference>
<evidence type="ECO:0000256" key="2">
    <source>
        <dbReference type="ARBA" id="ARBA00022801"/>
    </source>
</evidence>
<dbReference type="SUPFAM" id="SSF53649">
    <property type="entry name" value="Alkaline phosphatase-like"/>
    <property type="match status" value="1"/>
</dbReference>
<comment type="similarity">
    <text evidence="1">Belongs to the sulfatase family.</text>
</comment>
<organism evidence="4">
    <name type="scientific">marine metagenome</name>
    <dbReference type="NCBI Taxonomy" id="408172"/>
    <lineage>
        <taxon>unclassified sequences</taxon>
        <taxon>metagenomes</taxon>
        <taxon>ecological metagenomes</taxon>
    </lineage>
</organism>
<feature type="domain" description="Sulfatase N-terminal" evidence="3">
    <location>
        <begin position="18"/>
        <end position="299"/>
    </location>
</feature>
<gene>
    <name evidence="4" type="ORF">METZ01_LOCUS318007</name>
</gene>
<protein>
    <recommendedName>
        <fullName evidence="3">Sulfatase N-terminal domain-containing protein</fullName>
    </recommendedName>
</protein>
<keyword evidence="2" id="KW-0378">Hydrolase</keyword>
<evidence type="ECO:0000259" key="3">
    <source>
        <dbReference type="Pfam" id="PF00884"/>
    </source>
</evidence>
<dbReference type="Pfam" id="PF00884">
    <property type="entry name" value="Sulfatase"/>
    <property type="match status" value="1"/>
</dbReference>
<dbReference type="AlphaFoldDB" id="A0A382NVG3"/>
<dbReference type="InterPro" id="IPR000917">
    <property type="entry name" value="Sulfatase_N"/>
</dbReference>
<feature type="non-terminal residue" evidence="4">
    <location>
        <position position="1"/>
    </location>
</feature>
<dbReference type="Gene3D" id="3.40.720.10">
    <property type="entry name" value="Alkaline Phosphatase, subunit A"/>
    <property type="match status" value="1"/>
</dbReference>
<dbReference type="InterPro" id="IPR050738">
    <property type="entry name" value="Sulfatase"/>
</dbReference>
<dbReference type="GO" id="GO:0004065">
    <property type="term" value="F:arylsulfatase activity"/>
    <property type="evidence" value="ECO:0007669"/>
    <property type="project" value="TreeGrafter"/>
</dbReference>
<dbReference type="PANTHER" id="PTHR42693">
    <property type="entry name" value="ARYLSULFATASE FAMILY MEMBER"/>
    <property type="match status" value="1"/>
</dbReference>
<evidence type="ECO:0000313" key="4">
    <source>
        <dbReference type="EMBL" id="SVC65153.1"/>
    </source>
</evidence>
<accession>A0A382NVG3</accession>
<reference evidence="4" key="1">
    <citation type="submission" date="2018-05" db="EMBL/GenBank/DDBJ databases">
        <authorList>
            <person name="Lanie J.A."/>
            <person name="Ng W.-L."/>
            <person name="Kazmierczak K.M."/>
            <person name="Andrzejewski T.M."/>
            <person name="Davidsen T.M."/>
            <person name="Wayne K.J."/>
            <person name="Tettelin H."/>
            <person name="Glass J.I."/>
            <person name="Rusch D."/>
            <person name="Podicherti R."/>
            <person name="Tsui H.-C.T."/>
            <person name="Winkler M.E."/>
        </authorList>
    </citation>
    <scope>NUCLEOTIDE SEQUENCE</scope>
</reference>
<dbReference type="InterPro" id="IPR017850">
    <property type="entry name" value="Alkaline_phosphatase_core_sf"/>
</dbReference>
<sequence>YGTIIGAGSFFDPATLCRANTFITPVNDEKYQPKTYYYTDAISDNAVMFLKEHAKESPDKPVFLYVAYTTAHWPMHALPKDIAKYKGVYDGGFAKVRAARFERLKKLGLIDKDLKISARSDDWEKAPNKEWDIRNMEVYAAMIDNMDQGIGRIVSEFERQGTLDNTLIFYLQDNGGCAEGFGRYKPKKGYRTDYKPLGRDGFQTKIWPPMQTRDGRPVKNGPDAMAGGEDTFTGVGRGWANVSNTPFREYKHFAHEGGISSPLIAYWPKGINAKHNGKLESQPGHLIDLMATCVDVAGIKHPKEFAGNKIQPLEGVSLKPAFSGKDLGRTDALYFDHHLNGAIRDGQWKLVRYGDDRNAKLH</sequence>
<proteinExistence type="inferred from homology"/>
<evidence type="ECO:0000256" key="1">
    <source>
        <dbReference type="ARBA" id="ARBA00008779"/>
    </source>
</evidence>
<feature type="non-terminal residue" evidence="4">
    <location>
        <position position="362"/>
    </location>
</feature>